<evidence type="ECO:0000313" key="9">
    <source>
        <dbReference type="Proteomes" id="UP000184452"/>
    </source>
</evidence>
<feature type="domain" description="ABC transmembrane type-2" evidence="7">
    <location>
        <begin position="23"/>
        <end position="250"/>
    </location>
</feature>
<protein>
    <recommendedName>
        <fullName evidence="6">Transport permease protein</fullName>
    </recommendedName>
</protein>
<keyword evidence="2 6" id="KW-0812">Transmembrane</keyword>
<dbReference type="PANTHER" id="PTHR43229">
    <property type="entry name" value="NODULATION PROTEIN J"/>
    <property type="match status" value="1"/>
</dbReference>
<dbReference type="Pfam" id="PF01061">
    <property type="entry name" value="ABC2_membrane"/>
    <property type="match status" value="1"/>
</dbReference>
<feature type="transmembrane region" description="Helical" evidence="6">
    <location>
        <begin position="102"/>
        <end position="126"/>
    </location>
</feature>
<gene>
    <name evidence="8" type="ORF">SAMN05421803_13513</name>
</gene>
<dbReference type="InterPro" id="IPR013525">
    <property type="entry name" value="ABC2_TM"/>
</dbReference>
<keyword evidence="9" id="KW-1185">Reference proteome</keyword>
<keyword evidence="4 6" id="KW-0472">Membrane</keyword>
<feature type="transmembrane region" description="Helical" evidence="6">
    <location>
        <begin position="225"/>
        <end position="247"/>
    </location>
</feature>
<evidence type="ECO:0000256" key="1">
    <source>
        <dbReference type="ARBA" id="ARBA00004141"/>
    </source>
</evidence>
<proteinExistence type="inferred from homology"/>
<dbReference type="PANTHER" id="PTHR43229:SF2">
    <property type="entry name" value="NODULATION PROTEIN J"/>
    <property type="match status" value="1"/>
</dbReference>
<feature type="transmembrane region" description="Helical" evidence="6">
    <location>
        <begin position="58"/>
        <end position="81"/>
    </location>
</feature>
<evidence type="ECO:0000256" key="2">
    <source>
        <dbReference type="ARBA" id="ARBA00022692"/>
    </source>
</evidence>
<keyword evidence="6" id="KW-1003">Cell membrane</keyword>
<evidence type="ECO:0000256" key="6">
    <source>
        <dbReference type="RuleBase" id="RU361157"/>
    </source>
</evidence>
<evidence type="ECO:0000256" key="5">
    <source>
        <dbReference type="ARBA" id="ARBA00023251"/>
    </source>
</evidence>
<feature type="transmembrane region" description="Helical" evidence="6">
    <location>
        <begin position="138"/>
        <end position="162"/>
    </location>
</feature>
<comment type="similarity">
    <text evidence="6">Belongs to the ABC-2 integral membrane protein family.</text>
</comment>
<keyword evidence="3 6" id="KW-1133">Transmembrane helix</keyword>
<dbReference type="InterPro" id="IPR051784">
    <property type="entry name" value="Nod_factor_ABC_transporter"/>
</dbReference>
<evidence type="ECO:0000256" key="3">
    <source>
        <dbReference type="ARBA" id="ARBA00022989"/>
    </source>
</evidence>
<feature type="transmembrane region" description="Helical" evidence="6">
    <location>
        <begin position="169"/>
        <end position="189"/>
    </location>
</feature>
<reference evidence="8 9" key="1">
    <citation type="submission" date="2016-11" db="EMBL/GenBank/DDBJ databases">
        <authorList>
            <person name="Jaros S."/>
            <person name="Januszkiewicz K."/>
            <person name="Wedrychowicz H."/>
        </authorList>
    </citation>
    <scope>NUCLEOTIDE SEQUENCE [LARGE SCALE GENOMIC DNA]</scope>
    <source>
        <strain evidence="8 9">CGMCC 4.5723</strain>
    </source>
</reference>
<dbReference type="AlphaFoldDB" id="A0A1M6VJH4"/>
<organism evidence="8 9">
    <name type="scientific">Nocardiopsis flavescens</name>
    <dbReference type="NCBI Taxonomy" id="758803"/>
    <lineage>
        <taxon>Bacteria</taxon>
        <taxon>Bacillati</taxon>
        <taxon>Actinomycetota</taxon>
        <taxon>Actinomycetes</taxon>
        <taxon>Streptosporangiales</taxon>
        <taxon>Nocardiopsidaceae</taxon>
        <taxon>Nocardiopsis</taxon>
    </lineage>
</organism>
<feature type="transmembrane region" description="Helical" evidence="6">
    <location>
        <begin position="26"/>
        <end position="46"/>
    </location>
</feature>
<keyword evidence="6" id="KW-0813">Transport</keyword>
<dbReference type="STRING" id="758803.SAMN05421803_13513"/>
<comment type="subcellular location">
    <subcellularLocation>
        <location evidence="6">Cell membrane</location>
        <topology evidence="6">Multi-pass membrane protein</topology>
    </subcellularLocation>
    <subcellularLocation>
        <location evidence="1">Membrane</location>
        <topology evidence="1">Multi-pass membrane protein</topology>
    </subcellularLocation>
</comment>
<dbReference type="PIRSF" id="PIRSF006648">
    <property type="entry name" value="DrrB"/>
    <property type="match status" value="1"/>
</dbReference>
<sequence>MSLLRAERVMTGRCLVRSLRDPDGTVTAVVAPVAIMLLFVTVFGAAMEDMAGGSYVEYVTPGVMLLCAGFGAAMTATAVHADLSTGVVRRLRTMPVRASSVITGHVAASVLRNLLSTAIVLLVAVALGFRPQAGPLEWLGAAALVAGYITVLTVLAAAWGLASGGPDTAATFAFAALFPPYLSTAFVPVEGLPGFLHGVAAHQPVTPVTETLRALTSGAGPGEHAWAAVLWLTALGLAGAALTGWLFRRAAGRR</sequence>
<dbReference type="GO" id="GO:0140359">
    <property type="term" value="F:ABC-type transporter activity"/>
    <property type="evidence" value="ECO:0007669"/>
    <property type="project" value="InterPro"/>
</dbReference>
<keyword evidence="5" id="KW-0046">Antibiotic resistance</keyword>
<dbReference type="GO" id="GO:0046677">
    <property type="term" value="P:response to antibiotic"/>
    <property type="evidence" value="ECO:0007669"/>
    <property type="project" value="UniProtKB-KW"/>
</dbReference>
<accession>A0A1M6VJH4</accession>
<dbReference type="PROSITE" id="PS51012">
    <property type="entry name" value="ABC_TM2"/>
    <property type="match status" value="1"/>
</dbReference>
<dbReference type="Proteomes" id="UP000184452">
    <property type="component" value="Unassembled WGS sequence"/>
</dbReference>
<dbReference type="InterPro" id="IPR047817">
    <property type="entry name" value="ABC2_TM_bact-type"/>
</dbReference>
<dbReference type="RefSeq" id="WP_073384113.1">
    <property type="nucleotide sequence ID" value="NZ_FQZK01000035.1"/>
</dbReference>
<evidence type="ECO:0000259" key="7">
    <source>
        <dbReference type="PROSITE" id="PS51012"/>
    </source>
</evidence>
<evidence type="ECO:0000256" key="4">
    <source>
        <dbReference type="ARBA" id="ARBA00023136"/>
    </source>
</evidence>
<evidence type="ECO:0000313" key="8">
    <source>
        <dbReference type="EMBL" id="SHK81598.1"/>
    </source>
</evidence>
<name>A0A1M6VJH4_9ACTN</name>
<dbReference type="InterPro" id="IPR000412">
    <property type="entry name" value="ABC_2_transport"/>
</dbReference>
<dbReference type="GO" id="GO:0043190">
    <property type="term" value="C:ATP-binding cassette (ABC) transporter complex"/>
    <property type="evidence" value="ECO:0007669"/>
    <property type="project" value="InterPro"/>
</dbReference>
<dbReference type="EMBL" id="FQZK01000035">
    <property type="protein sequence ID" value="SHK81598.1"/>
    <property type="molecule type" value="Genomic_DNA"/>
</dbReference>